<dbReference type="PANTHER" id="PTHR11138">
    <property type="entry name" value="METHIONYL-TRNA FORMYLTRANSFERASE"/>
    <property type="match status" value="1"/>
</dbReference>
<dbReference type="CDD" id="cd08646">
    <property type="entry name" value="FMT_core_Met-tRNA-FMT_N"/>
    <property type="match status" value="1"/>
</dbReference>
<gene>
    <name evidence="5" type="primary">fmt</name>
    <name evidence="8" type="ORF">ATO3_18060</name>
</gene>
<evidence type="ECO:0000256" key="5">
    <source>
        <dbReference type="HAMAP-Rule" id="MF_00182"/>
    </source>
</evidence>
<feature type="binding site" evidence="5">
    <location>
        <begin position="109"/>
        <end position="112"/>
    </location>
    <ligand>
        <name>(6S)-5,6,7,8-tetrahydrofolate</name>
        <dbReference type="ChEBI" id="CHEBI:57453"/>
    </ligand>
</feature>
<reference evidence="8 9" key="1">
    <citation type="submission" date="2013-04" db="EMBL/GenBank/DDBJ databases">
        <title>Oceanicola sp. 22II1-22F33 Genome Sequencing.</title>
        <authorList>
            <person name="Lai Q."/>
            <person name="Li G."/>
            <person name="Shao Z."/>
        </authorList>
    </citation>
    <scope>NUCLEOTIDE SEQUENCE [LARGE SCALE GENOMIC DNA]</scope>
    <source>
        <strain evidence="8 9">22II1-22F33</strain>
    </source>
</reference>
<dbReference type="SUPFAM" id="SSF50486">
    <property type="entry name" value="FMT C-terminal domain-like"/>
    <property type="match status" value="1"/>
</dbReference>
<organism evidence="8 9">
    <name type="scientific">Marinibacterium profundimaris</name>
    <dbReference type="NCBI Taxonomy" id="1679460"/>
    <lineage>
        <taxon>Bacteria</taxon>
        <taxon>Pseudomonadati</taxon>
        <taxon>Pseudomonadota</taxon>
        <taxon>Alphaproteobacteria</taxon>
        <taxon>Rhodobacterales</taxon>
        <taxon>Paracoccaceae</taxon>
        <taxon>Marinibacterium</taxon>
    </lineage>
</organism>
<dbReference type="OrthoDB" id="9802815at2"/>
<dbReference type="InterPro" id="IPR036477">
    <property type="entry name" value="Formyl_transf_N_sf"/>
</dbReference>
<dbReference type="FunFam" id="3.40.50.12230:FF:000001">
    <property type="entry name" value="Methionyl-tRNA formyltransferase"/>
    <property type="match status" value="1"/>
</dbReference>
<evidence type="ECO:0000256" key="2">
    <source>
        <dbReference type="ARBA" id="ARBA00012261"/>
    </source>
</evidence>
<dbReference type="InterPro" id="IPR011034">
    <property type="entry name" value="Formyl_transferase-like_C_sf"/>
</dbReference>
<comment type="similarity">
    <text evidence="1 5">Belongs to the Fmt family.</text>
</comment>
<evidence type="ECO:0000256" key="4">
    <source>
        <dbReference type="ARBA" id="ARBA00022917"/>
    </source>
</evidence>
<dbReference type="Proteomes" id="UP000215377">
    <property type="component" value="Unassembled WGS sequence"/>
</dbReference>
<evidence type="ECO:0000313" key="8">
    <source>
        <dbReference type="EMBL" id="OWU71704.1"/>
    </source>
</evidence>
<dbReference type="InterPro" id="IPR001555">
    <property type="entry name" value="GART_AS"/>
</dbReference>
<comment type="catalytic activity">
    <reaction evidence="5">
        <text>L-methionyl-tRNA(fMet) + (6R)-10-formyltetrahydrofolate = N-formyl-L-methionyl-tRNA(fMet) + (6S)-5,6,7,8-tetrahydrofolate + H(+)</text>
        <dbReference type="Rhea" id="RHEA:24380"/>
        <dbReference type="Rhea" id="RHEA-COMP:9952"/>
        <dbReference type="Rhea" id="RHEA-COMP:9953"/>
        <dbReference type="ChEBI" id="CHEBI:15378"/>
        <dbReference type="ChEBI" id="CHEBI:57453"/>
        <dbReference type="ChEBI" id="CHEBI:78530"/>
        <dbReference type="ChEBI" id="CHEBI:78844"/>
        <dbReference type="ChEBI" id="CHEBI:195366"/>
        <dbReference type="EC" id="2.1.2.9"/>
    </reaction>
</comment>
<evidence type="ECO:0000256" key="3">
    <source>
        <dbReference type="ARBA" id="ARBA00022679"/>
    </source>
</evidence>
<evidence type="ECO:0000259" key="6">
    <source>
        <dbReference type="Pfam" id="PF00551"/>
    </source>
</evidence>
<dbReference type="EC" id="2.1.2.9" evidence="2 5"/>
<feature type="domain" description="Formyl transferase N-terminal" evidence="6">
    <location>
        <begin position="1"/>
        <end position="180"/>
    </location>
</feature>
<protein>
    <recommendedName>
        <fullName evidence="2 5">Methionyl-tRNA formyltransferase</fullName>
        <ecNumber evidence="2 5">2.1.2.9</ecNumber>
    </recommendedName>
</protein>
<dbReference type="Gene3D" id="3.40.50.12230">
    <property type="match status" value="1"/>
</dbReference>
<dbReference type="AlphaFoldDB" id="A0A225NFH0"/>
<dbReference type="InterPro" id="IPR041711">
    <property type="entry name" value="Met-tRNA-FMT_N"/>
</dbReference>
<evidence type="ECO:0000259" key="7">
    <source>
        <dbReference type="Pfam" id="PF02911"/>
    </source>
</evidence>
<dbReference type="HAMAP" id="MF_00182">
    <property type="entry name" value="Formyl_trans"/>
    <property type="match status" value="1"/>
</dbReference>
<dbReference type="RefSeq" id="WP_088651294.1">
    <property type="nucleotide sequence ID" value="NZ_AQQR01000008.1"/>
</dbReference>
<dbReference type="Pfam" id="PF00551">
    <property type="entry name" value="Formyl_trans_N"/>
    <property type="match status" value="1"/>
</dbReference>
<dbReference type="PROSITE" id="PS00373">
    <property type="entry name" value="GART"/>
    <property type="match status" value="1"/>
</dbReference>
<keyword evidence="3 5" id="KW-0808">Transferase</keyword>
<comment type="function">
    <text evidence="5">Attaches a formyl group to the free amino group of methionyl-tRNA(fMet). The formyl group appears to play a dual role in the initiator identity of N-formylmethionyl-tRNA by promoting its recognition by IF2 and preventing the misappropriation of this tRNA by the elongation apparatus.</text>
</comment>
<dbReference type="InterPro" id="IPR005794">
    <property type="entry name" value="Fmt"/>
</dbReference>
<keyword evidence="4 5" id="KW-0648">Protein biosynthesis</keyword>
<dbReference type="InterPro" id="IPR002376">
    <property type="entry name" value="Formyl_transf_N"/>
</dbReference>
<dbReference type="SUPFAM" id="SSF53328">
    <property type="entry name" value="Formyltransferase"/>
    <property type="match status" value="1"/>
</dbReference>
<evidence type="ECO:0000256" key="1">
    <source>
        <dbReference type="ARBA" id="ARBA00010699"/>
    </source>
</evidence>
<dbReference type="GO" id="GO:0005829">
    <property type="term" value="C:cytosol"/>
    <property type="evidence" value="ECO:0007669"/>
    <property type="project" value="TreeGrafter"/>
</dbReference>
<dbReference type="Pfam" id="PF02911">
    <property type="entry name" value="Formyl_trans_C"/>
    <property type="match status" value="1"/>
</dbReference>
<feature type="domain" description="Formyl transferase C-terminal" evidence="7">
    <location>
        <begin position="201"/>
        <end position="293"/>
    </location>
</feature>
<keyword evidence="9" id="KW-1185">Reference proteome</keyword>
<dbReference type="InterPro" id="IPR005793">
    <property type="entry name" value="Formyl_trans_C"/>
</dbReference>
<name>A0A225NFH0_9RHOB</name>
<evidence type="ECO:0000313" key="9">
    <source>
        <dbReference type="Proteomes" id="UP000215377"/>
    </source>
</evidence>
<dbReference type="CDD" id="cd08704">
    <property type="entry name" value="Met_tRNA_FMT_C"/>
    <property type="match status" value="1"/>
</dbReference>
<dbReference type="NCBIfam" id="TIGR00460">
    <property type="entry name" value="fmt"/>
    <property type="match status" value="1"/>
</dbReference>
<dbReference type="GO" id="GO:0004479">
    <property type="term" value="F:methionyl-tRNA formyltransferase activity"/>
    <property type="evidence" value="ECO:0007669"/>
    <property type="project" value="UniProtKB-UniRule"/>
</dbReference>
<dbReference type="EMBL" id="AQQR01000008">
    <property type="protein sequence ID" value="OWU71704.1"/>
    <property type="molecule type" value="Genomic_DNA"/>
</dbReference>
<dbReference type="InterPro" id="IPR044135">
    <property type="entry name" value="Met-tRNA-FMT_C"/>
</dbReference>
<proteinExistence type="inferred from homology"/>
<dbReference type="PANTHER" id="PTHR11138:SF5">
    <property type="entry name" value="METHIONYL-TRNA FORMYLTRANSFERASE, MITOCHONDRIAL"/>
    <property type="match status" value="1"/>
</dbReference>
<sequence>MRVIFMGTPEFSVPVLDALAGAGHEIAAVYCQPPRPAGRGKKPRPTPVHARAEALGLKVRHPVSLKGAEEQAAFAALKADVAVVVAYGLILPQPVLDAPRHGCLNIHASRLPRWRGAAPIHRAILEGDAETGICIMQMEAGLDTGPVLLREATAIRPEETTATLHDRLSAMGAALIVTALDRLDTLVPQPQPDEGVTYAAKIDKSEARIDWTQPAEAVDRQIRGLSPFPGAWTEIDGERVKLLASRVATGQGAPGTALDDALTIACGSGAVEILRLQRAGKGAQDRDAYLRGRPLPAGTQLQA</sequence>
<accession>A0A225NFH0</accession>
<comment type="caution">
    <text evidence="8">The sequence shown here is derived from an EMBL/GenBank/DDBJ whole genome shotgun (WGS) entry which is preliminary data.</text>
</comment>